<evidence type="ECO:0000256" key="1">
    <source>
        <dbReference type="SAM" id="SignalP"/>
    </source>
</evidence>
<evidence type="ECO:0000313" key="3">
    <source>
        <dbReference type="Proteomes" id="UP001219525"/>
    </source>
</evidence>
<dbReference type="Proteomes" id="UP001219525">
    <property type="component" value="Unassembled WGS sequence"/>
</dbReference>
<dbReference type="AlphaFoldDB" id="A0AAD6VV35"/>
<keyword evidence="3" id="KW-1185">Reference proteome</keyword>
<name>A0AAD6VV35_9AGAR</name>
<organism evidence="2 3">
    <name type="scientific">Mycena pura</name>
    <dbReference type="NCBI Taxonomy" id="153505"/>
    <lineage>
        <taxon>Eukaryota</taxon>
        <taxon>Fungi</taxon>
        <taxon>Dikarya</taxon>
        <taxon>Basidiomycota</taxon>
        <taxon>Agaricomycotina</taxon>
        <taxon>Agaricomycetes</taxon>
        <taxon>Agaricomycetidae</taxon>
        <taxon>Agaricales</taxon>
        <taxon>Marasmiineae</taxon>
        <taxon>Mycenaceae</taxon>
        <taxon>Mycena</taxon>
    </lineage>
</organism>
<accession>A0AAD6VV35</accession>
<dbReference type="Gene3D" id="2.170.15.10">
    <property type="entry name" value="Proaerolysin, chain A, domain 3"/>
    <property type="match status" value="1"/>
</dbReference>
<keyword evidence="1" id="KW-0732">Signal</keyword>
<comment type="caution">
    <text evidence="2">The sequence shown here is derived from an EMBL/GenBank/DDBJ whole genome shotgun (WGS) entry which is preliminary data.</text>
</comment>
<protein>
    <submittedName>
        <fullName evidence="2">Uncharacterized protein</fullName>
    </submittedName>
</protein>
<proteinExistence type="predicted"/>
<dbReference type="EMBL" id="JARJCW010000008">
    <property type="protein sequence ID" value="KAJ7221302.1"/>
    <property type="molecule type" value="Genomic_DNA"/>
</dbReference>
<reference evidence="2" key="1">
    <citation type="submission" date="2023-03" db="EMBL/GenBank/DDBJ databases">
        <title>Massive genome expansion in bonnet fungi (Mycena s.s.) driven by repeated elements and novel gene families across ecological guilds.</title>
        <authorList>
            <consortium name="Lawrence Berkeley National Laboratory"/>
            <person name="Harder C.B."/>
            <person name="Miyauchi S."/>
            <person name="Viragh M."/>
            <person name="Kuo A."/>
            <person name="Thoen E."/>
            <person name="Andreopoulos B."/>
            <person name="Lu D."/>
            <person name="Skrede I."/>
            <person name="Drula E."/>
            <person name="Henrissat B."/>
            <person name="Morin E."/>
            <person name="Kohler A."/>
            <person name="Barry K."/>
            <person name="LaButti K."/>
            <person name="Morin E."/>
            <person name="Salamov A."/>
            <person name="Lipzen A."/>
            <person name="Mereny Z."/>
            <person name="Hegedus B."/>
            <person name="Baldrian P."/>
            <person name="Stursova M."/>
            <person name="Weitz H."/>
            <person name="Taylor A."/>
            <person name="Grigoriev I.V."/>
            <person name="Nagy L.G."/>
            <person name="Martin F."/>
            <person name="Kauserud H."/>
        </authorList>
    </citation>
    <scope>NUCLEOTIDE SEQUENCE</scope>
    <source>
        <strain evidence="2">9144</strain>
    </source>
</reference>
<gene>
    <name evidence="2" type="ORF">GGX14DRAFT_669325</name>
</gene>
<feature type="signal peptide" evidence="1">
    <location>
        <begin position="1"/>
        <end position="21"/>
    </location>
</feature>
<evidence type="ECO:0000313" key="2">
    <source>
        <dbReference type="EMBL" id="KAJ7221302.1"/>
    </source>
</evidence>
<sequence length="327" mass="34481">MAPFVSSLATFLLAAPLLASAAPHDIVRKGVLLPENVVVRTPYGATALPRDATHLALDEQTREIVAFRRDELLGRFPVASGISSSRRDAATGSCSDMSSDDVVQKLPGWNTLKSTAETKWGKGSYNVVTNDKDFPDSPAQICVSTDIVTIVPDGNPSASGSCNTQSSASDGKQFGANGTIALAHQEGTESTTTSTESSISTGASVSTTVGFPDIADVTAAFTFTGTFTNSLSTATSSTNDQTTTATVTQSNSAGKMCHLEFTTQTCTITGTGKVRMLGTGWVWFEYNDQTQGHYKWALSIDSTLTNQDDRSTFIEFKSTTGTTSTSN</sequence>
<feature type="chain" id="PRO_5042061080" evidence="1">
    <location>
        <begin position="22"/>
        <end position="327"/>
    </location>
</feature>